<dbReference type="EMBL" id="VSRR010012504">
    <property type="protein sequence ID" value="MPC54635.1"/>
    <property type="molecule type" value="Genomic_DNA"/>
</dbReference>
<dbReference type="AlphaFoldDB" id="A0A5B7GBD5"/>
<feature type="region of interest" description="Disordered" evidence="1">
    <location>
        <begin position="24"/>
        <end position="53"/>
    </location>
</feature>
<reference evidence="2 3" key="1">
    <citation type="submission" date="2019-05" db="EMBL/GenBank/DDBJ databases">
        <title>Another draft genome of Portunus trituberculatus and its Hox gene families provides insights of decapod evolution.</title>
        <authorList>
            <person name="Jeong J.-H."/>
            <person name="Song I."/>
            <person name="Kim S."/>
            <person name="Choi T."/>
            <person name="Kim D."/>
            <person name="Ryu S."/>
            <person name="Kim W."/>
        </authorList>
    </citation>
    <scope>NUCLEOTIDE SEQUENCE [LARGE SCALE GENOMIC DNA]</scope>
    <source>
        <tissue evidence="2">Muscle</tissue>
    </source>
</reference>
<name>A0A5B7GBD5_PORTR</name>
<comment type="caution">
    <text evidence="2">The sequence shown here is derived from an EMBL/GenBank/DDBJ whole genome shotgun (WGS) entry which is preliminary data.</text>
</comment>
<accession>A0A5B7GBD5</accession>
<sequence length="130" mass="15202">MNVKLRISPTQECVVNEGKPIWQTPETELTDPCLRPREDDNPSTHTNHRKQTTLPDKTLAEDCLTGRAINLAAFRKKPLFWKRRWRVSMRKGEEPLETCERGGDEVVMRLAEQRGPLRQHSRMVHKHPQK</sequence>
<keyword evidence="3" id="KW-1185">Reference proteome</keyword>
<gene>
    <name evidence="2" type="ORF">E2C01_048557</name>
</gene>
<proteinExistence type="predicted"/>
<evidence type="ECO:0000313" key="3">
    <source>
        <dbReference type="Proteomes" id="UP000324222"/>
    </source>
</evidence>
<evidence type="ECO:0000256" key="1">
    <source>
        <dbReference type="SAM" id="MobiDB-lite"/>
    </source>
</evidence>
<dbReference type="Proteomes" id="UP000324222">
    <property type="component" value="Unassembled WGS sequence"/>
</dbReference>
<protein>
    <submittedName>
        <fullName evidence="2">Uncharacterized protein</fullName>
    </submittedName>
</protein>
<organism evidence="2 3">
    <name type="scientific">Portunus trituberculatus</name>
    <name type="common">Swimming crab</name>
    <name type="synonym">Neptunus trituberculatus</name>
    <dbReference type="NCBI Taxonomy" id="210409"/>
    <lineage>
        <taxon>Eukaryota</taxon>
        <taxon>Metazoa</taxon>
        <taxon>Ecdysozoa</taxon>
        <taxon>Arthropoda</taxon>
        <taxon>Crustacea</taxon>
        <taxon>Multicrustacea</taxon>
        <taxon>Malacostraca</taxon>
        <taxon>Eumalacostraca</taxon>
        <taxon>Eucarida</taxon>
        <taxon>Decapoda</taxon>
        <taxon>Pleocyemata</taxon>
        <taxon>Brachyura</taxon>
        <taxon>Eubrachyura</taxon>
        <taxon>Portunoidea</taxon>
        <taxon>Portunidae</taxon>
        <taxon>Portuninae</taxon>
        <taxon>Portunus</taxon>
    </lineage>
</organism>
<evidence type="ECO:0000313" key="2">
    <source>
        <dbReference type="EMBL" id="MPC54635.1"/>
    </source>
</evidence>